<comment type="similarity">
    <text evidence="2">Belongs to the SNU66/SART1 family.</text>
</comment>
<dbReference type="GO" id="GO:0046540">
    <property type="term" value="C:U4/U6 x U5 tri-snRNP complex"/>
    <property type="evidence" value="ECO:0007669"/>
    <property type="project" value="InterPro"/>
</dbReference>
<evidence type="ECO:0000256" key="4">
    <source>
        <dbReference type="ARBA" id="ARBA00023187"/>
    </source>
</evidence>
<organism evidence="8 9">
    <name type="scientific">Ancylostoma caninum</name>
    <name type="common">Dog hookworm</name>
    <dbReference type="NCBI Taxonomy" id="29170"/>
    <lineage>
        <taxon>Eukaryota</taxon>
        <taxon>Metazoa</taxon>
        <taxon>Ecdysozoa</taxon>
        <taxon>Nematoda</taxon>
        <taxon>Chromadorea</taxon>
        <taxon>Rhabditida</taxon>
        <taxon>Rhabditina</taxon>
        <taxon>Rhabditomorpha</taxon>
        <taxon>Strongyloidea</taxon>
        <taxon>Ancylostomatidae</taxon>
        <taxon>Ancylostomatinae</taxon>
        <taxon>Ancylostoma</taxon>
    </lineage>
</organism>
<dbReference type="PANTHER" id="PTHR14152:SF5">
    <property type="entry name" value="U4_U6.U5 TRI-SNRNP-ASSOCIATED PROTEIN 1"/>
    <property type="match status" value="1"/>
</dbReference>
<keyword evidence="6" id="KW-0175">Coiled coil</keyword>
<dbReference type="OrthoDB" id="5583at2759"/>
<name>A0A368GLH2_ANCCA</name>
<feature type="region of interest" description="Disordered" evidence="7">
    <location>
        <begin position="741"/>
        <end position="816"/>
    </location>
</feature>
<dbReference type="InterPro" id="IPR045347">
    <property type="entry name" value="HIND"/>
</dbReference>
<dbReference type="InterPro" id="IPR005011">
    <property type="entry name" value="SNU66/SART1"/>
</dbReference>
<reference evidence="8 9" key="1">
    <citation type="submission" date="2014-10" db="EMBL/GenBank/DDBJ databases">
        <title>Draft genome of the hookworm Ancylostoma caninum.</title>
        <authorList>
            <person name="Mitreva M."/>
        </authorList>
    </citation>
    <scope>NUCLEOTIDE SEQUENCE [LARGE SCALE GENOMIC DNA]</scope>
    <source>
        <strain evidence="8 9">Baltimore</strain>
    </source>
</reference>
<feature type="region of interest" description="Disordered" evidence="7">
    <location>
        <begin position="1"/>
        <end position="23"/>
    </location>
</feature>
<feature type="coiled-coil region" evidence="6">
    <location>
        <begin position="113"/>
        <end position="143"/>
    </location>
</feature>
<dbReference type="GO" id="GO:0000481">
    <property type="term" value="P:maturation of 5S rRNA"/>
    <property type="evidence" value="ECO:0007669"/>
    <property type="project" value="TreeGrafter"/>
</dbReference>
<proteinExistence type="inferred from homology"/>
<keyword evidence="4" id="KW-0508">mRNA splicing</keyword>
<accession>A0A368GLH2</accession>
<evidence type="ECO:0000256" key="5">
    <source>
        <dbReference type="ARBA" id="ARBA00023242"/>
    </source>
</evidence>
<feature type="region of interest" description="Disordered" evidence="7">
    <location>
        <begin position="521"/>
        <end position="603"/>
    </location>
</feature>
<keyword evidence="5" id="KW-0539">Nucleus</keyword>
<feature type="compositionally biased region" description="Polar residues" evidence="7">
    <location>
        <begin position="967"/>
        <end position="976"/>
    </location>
</feature>
<feature type="compositionally biased region" description="Basic residues" evidence="7">
    <location>
        <begin position="521"/>
        <end position="536"/>
    </location>
</feature>
<evidence type="ECO:0000256" key="7">
    <source>
        <dbReference type="SAM" id="MobiDB-lite"/>
    </source>
</evidence>
<dbReference type="AlphaFoldDB" id="A0A368GLH2"/>
<protein>
    <submittedName>
        <fullName evidence="8">SART-1 family protein</fullName>
    </submittedName>
</protein>
<feature type="compositionally biased region" description="Basic and acidic residues" evidence="7">
    <location>
        <begin position="758"/>
        <end position="781"/>
    </location>
</feature>
<dbReference type="Proteomes" id="UP000252519">
    <property type="component" value="Unassembled WGS sequence"/>
</dbReference>
<gene>
    <name evidence="8" type="ORF">ANCCAN_08731</name>
</gene>
<feature type="non-terminal residue" evidence="8">
    <location>
        <position position="1"/>
    </location>
</feature>
<dbReference type="Pfam" id="PF19252">
    <property type="entry name" value="HIND"/>
    <property type="match status" value="1"/>
</dbReference>
<dbReference type="Pfam" id="PF03343">
    <property type="entry name" value="SART-1"/>
    <property type="match status" value="2"/>
</dbReference>
<dbReference type="EMBL" id="JOJR01000106">
    <property type="protein sequence ID" value="RCN45231.1"/>
    <property type="molecule type" value="Genomic_DNA"/>
</dbReference>
<evidence type="ECO:0000313" key="8">
    <source>
        <dbReference type="EMBL" id="RCN45231.1"/>
    </source>
</evidence>
<dbReference type="GO" id="GO:0045292">
    <property type="term" value="P:mRNA cis splicing, via spliceosome"/>
    <property type="evidence" value="ECO:0007669"/>
    <property type="project" value="TreeGrafter"/>
</dbReference>
<keyword evidence="9" id="KW-1185">Reference proteome</keyword>
<evidence type="ECO:0000256" key="2">
    <source>
        <dbReference type="ARBA" id="ARBA00006076"/>
    </source>
</evidence>
<feature type="coiled-coil region" evidence="6">
    <location>
        <begin position="312"/>
        <end position="342"/>
    </location>
</feature>
<comment type="caution">
    <text evidence="8">The sequence shown here is derived from an EMBL/GenBank/DDBJ whole genome shotgun (WGS) entry which is preliminary data.</text>
</comment>
<evidence type="ECO:0000256" key="1">
    <source>
        <dbReference type="ARBA" id="ARBA00004123"/>
    </source>
</evidence>
<feature type="compositionally biased region" description="Basic and acidic residues" evidence="7">
    <location>
        <begin position="950"/>
        <end position="965"/>
    </location>
</feature>
<comment type="subcellular location">
    <subcellularLocation>
        <location evidence="1">Nucleus</location>
    </subcellularLocation>
</comment>
<evidence type="ECO:0000313" key="9">
    <source>
        <dbReference type="Proteomes" id="UP000252519"/>
    </source>
</evidence>
<sequence>SRRREKEREPTSPSKEDYAESLSIEETNKLRAKLGLAPLEVDDTPKTREGEDGATVHVEDGFEFRHKKPENWSDKKRDAEVKEKLEIAKKKRHVYEKVLVEKGLAESDSDDDAADWVAKMRRLEEEKKRAEERAKMLDAMDEEFGVTNIIVDEKAKQAKRKSRQDAKRSNKDPITAGLVVGHTKEAFAGVSDHILVLEDKGVLDEGEEVLIDPTLVDNERYARNVELKKRKELQKGFDDVDEFGKTREGEDGATVHVEDGFEFRHKKPENWSDKKRDAEMKEKLEIAKKKRHVYEKVLVEKGLAESDSDDDAADWVAKMRRLEEEKKRAEERAKMLDAMDEEFGVSNIIVDEKAKQAKRKSRQDAKRSNKDPITAGLVVGHTKEAFAGVSDHILVLEDKGVLDEGEEVLIDPTLVDNERYARNVELKKRKELQKGFDDVDEFGKPKSYGVLTKYDEELDGVQREKFRLNEHGEYDLEKDEREDRMRRELELAGKVLVSMEMPKYQVGSEFYTKEEMTTFRKVKKGKKEKSTRKRKILKAEDLVPDEPAEGRDLGSRNHGKRREVKQEGGEESESKATSEQETMEITKNGDDATLDAPAGPWKRATKNAVDIDMLKGLAEEKEDSEDESSDEEFGGAADLAGIAIDDDAEDELHNVLDKTRRLKQVAVKKEDGDIAQKIHEMIASHDIKMEVDDAGVVQETIPTRDGAVTLDSTMEYCRNIGEIPTYGLAGNRTDAIDVSEMKEEDEDGDTAVKRWKQAKAEKELRRKERARNKDKARKWSDKPSSSAVLDSDDERELQQVKESTQYSDDDSDDDNVKKEYENVLGKEADVSKGVGAMLKLAAQKACFGFEFGYLNDNEVKKKTTQNLDHLRNQSKTQIEQSKYDIEDKYAKKLDRLGTTGRGPILPFTEKKDYHPEVNIHYVDDKGRIMDQKDAYRELSYKFHGRNPGKKQTEKRISRRDKKEMLKQMNSSDTPLGTLSKQLKKQEQLQTPYLVLSGSGRSDQYASVRFFTPF</sequence>
<feature type="compositionally biased region" description="Basic and acidic residues" evidence="7">
    <location>
        <begin position="564"/>
        <end position="578"/>
    </location>
</feature>
<feature type="region of interest" description="Disordered" evidence="7">
    <location>
        <begin position="943"/>
        <end position="976"/>
    </location>
</feature>
<feature type="compositionally biased region" description="Basic and acidic residues" evidence="7">
    <location>
        <begin position="1"/>
        <end position="18"/>
    </location>
</feature>
<evidence type="ECO:0000256" key="6">
    <source>
        <dbReference type="SAM" id="Coils"/>
    </source>
</evidence>
<dbReference type="STRING" id="29170.A0A368GLH2"/>
<evidence type="ECO:0000256" key="3">
    <source>
        <dbReference type="ARBA" id="ARBA00022664"/>
    </source>
</evidence>
<dbReference type="PANTHER" id="PTHR14152">
    <property type="entry name" value="SQUAMOUS CELL CARCINOMA ANTIGEN RECOGNISED BY CYTOTOXIC T LYMPHOCYTES"/>
    <property type="match status" value="1"/>
</dbReference>
<keyword evidence="3" id="KW-0507">mRNA processing</keyword>